<dbReference type="AlphaFoldDB" id="A0A401ZCZ0"/>
<proteinExistence type="predicted"/>
<organism evidence="1 2">
    <name type="scientific">Dictyobacter aurantiacus</name>
    <dbReference type="NCBI Taxonomy" id="1936993"/>
    <lineage>
        <taxon>Bacteria</taxon>
        <taxon>Bacillati</taxon>
        <taxon>Chloroflexota</taxon>
        <taxon>Ktedonobacteria</taxon>
        <taxon>Ktedonobacterales</taxon>
        <taxon>Dictyobacteraceae</taxon>
        <taxon>Dictyobacter</taxon>
    </lineage>
</organism>
<keyword evidence="2" id="KW-1185">Reference proteome</keyword>
<protein>
    <submittedName>
        <fullName evidence="1">Uncharacterized protein</fullName>
    </submittedName>
</protein>
<evidence type="ECO:0000313" key="1">
    <source>
        <dbReference type="EMBL" id="GCE04703.1"/>
    </source>
</evidence>
<dbReference type="EMBL" id="BIFQ01000001">
    <property type="protein sequence ID" value="GCE04703.1"/>
    <property type="molecule type" value="Genomic_DNA"/>
</dbReference>
<evidence type="ECO:0000313" key="2">
    <source>
        <dbReference type="Proteomes" id="UP000287224"/>
    </source>
</evidence>
<gene>
    <name evidence="1" type="ORF">KDAU_20320</name>
</gene>
<name>A0A401ZCZ0_9CHLR</name>
<sequence length="94" mass="10707">MKLQLILFISIAFVVLSLPLVGLCLPVIMPDPYTSDAGKNDQQLQVEYHQWQAYKDTFSQTEHLIDWACYLEFPAGCLIYASLGKDLIKLDEEV</sequence>
<comment type="caution">
    <text evidence="1">The sequence shown here is derived from an EMBL/GenBank/DDBJ whole genome shotgun (WGS) entry which is preliminary data.</text>
</comment>
<accession>A0A401ZCZ0</accession>
<dbReference type="Proteomes" id="UP000287224">
    <property type="component" value="Unassembled WGS sequence"/>
</dbReference>
<reference evidence="2" key="1">
    <citation type="submission" date="2018-12" db="EMBL/GenBank/DDBJ databases">
        <title>Tengunoibacter tsumagoiensis gen. nov., sp. nov., Dictyobacter kobayashii sp. nov., D. alpinus sp. nov., and D. joshuensis sp. nov. and description of Dictyobacteraceae fam. nov. within the order Ktedonobacterales isolated from Tengu-no-mugimeshi.</title>
        <authorList>
            <person name="Wang C.M."/>
            <person name="Zheng Y."/>
            <person name="Sakai Y."/>
            <person name="Toyoda A."/>
            <person name="Minakuchi Y."/>
            <person name="Abe K."/>
            <person name="Yokota A."/>
            <person name="Yabe S."/>
        </authorList>
    </citation>
    <scope>NUCLEOTIDE SEQUENCE [LARGE SCALE GENOMIC DNA]</scope>
    <source>
        <strain evidence="2">S-27</strain>
    </source>
</reference>